<dbReference type="PROSITE" id="PS51257">
    <property type="entry name" value="PROKAR_LIPOPROTEIN"/>
    <property type="match status" value="1"/>
</dbReference>
<keyword evidence="2" id="KW-1185">Reference proteome</keyword>
<dbReference type="RefSeq" id="WP_171103770.1">
    <property type="nucleotide sequence ID" value="NZ_BMPT01000023.1"/>
</dbReference>
<reference evidence="1" key="2">
    <citation type="submission" date="2020-09" db="EMBL/GenBank/DDBJ databases">
        <authorList>
            <person name="Sun Q."/>
            <person name="Ohkuma M."/>
        </authorList>
    </citation>
    <scope>NUCLEOTIDE SEQUENCE</scope>
    <source>
        <strain evidence="1">JCM 3051</strain>
    </source>
</reference>
<dbReference type="Proteomes" id="UP000655589">
    <property type="component" value="Unassembled WGS sequence"/>
</dbReference>
<dbReference type="EMBL" id="BMPT01000023">
    <property type="protein sequence ID" value="GGM41476.1"/>
    <property type="molecule type" value="Genomic_DNA"/>
</dbReference>
<organism evidence="1 2">
    <name type="scientific">Promicromonospora citrea</name>
    <dbReference type="NCBI Taxonomy" id="43677"/>
    <lineage>
        <taxon>Bacteria</taxon>
        <taxon>Bacillati</taxon>
        <taxon>Actinomycetota</taxon>
        <taxon>Actinomycetes</taxon>
        <taxon>Micrococcales</taxon>
        <taxon>Promicromonosporaceae</taxon>
        <taxon>Promicromonospora</taxon>
    </lineage>
</organism>
<proteinExistence type="predicted"/>
<dbReference type="AlphaFoldDB" id="A0A8H9GNL7"/>
<protein>
    <recommendedName>
        <fullName evidence="3">GerMN domain-containing protein</fullName>
    </recommendedName>
</protein>
<evidence type="ECO:0000313" key="1">
    <source>
        <dbReference type="EMBL" id="GGM41476.1"/>
    </source>
</evidence>
<name>A0A8H9GNL7_9MICO</name>
<accession>A0A8H9GNL7</accession>
<evidence type="ECO:0000313" key="2">
    <source>
        <dbReference type="Proteomes" id="UP000655589"/>
    </source>
</evidence>
<comment type="caution">
    <text evidence="1">The sequence shown here is derived from an EMBL/GenBank/DDBJ whole genome shotgun (WGS) entry which is preliminary data.</text>
</comment>
<evidence type="ECO:0008006" key="3">
    <source>
        <dbReference type="Google" id="ProtNLM"/>
    </source>
</evidence>
<gene>
    <name evidence="1" type="ORF">GCM10010102_41230</name>
</gene>
<reference evidence="1" key="1">
    <citation type="journal article" date="2014" name="Int. J. Syst. Evol. Microbiol.">
        <title>Complete genome sequence of Corynebacterium casei LMG S-19264T (=DSM 44701T), isolated from a smear-ripened cheese.</title>
        <authorList>
            <consortium name="US DOE Joint Genome Institute (JGI-PGF)"/>
            <person name="Walter F."/>
            <person name="Albersmeier A."/>
            <person name="Kalinowski J."/>
            <person name="Ruckert C."/>
        </authorList>
    </citation>
    <scope>NUCLEOTIDE SEQUENCE</scope>
    <source>
        <strain evidence="1">JCM 3051</strain>
    </source>
</reference>
<sequence length="159" mass="15924">MRKALVPVVLAAVTLLGGCGVGTGSVEDGGAPPTGLAPGPTLYLVDDAGRLRPDARDTGRLGTVLGAVQLLLADTDPAAPDLHSEVPETTTRAIVEDTGDVVAVYLPLRRADLSPVAVDQIICTAAGVVAASGRDLAAVTISLHPTHGGPVSRPCPVLG</sequence>